<dbReference type="InterPro" id="IPR004294">
    <property type="entry name" value="Carotenoid_Oase"/>
</dbReference>
<sequence length="634" mass="71228">MALNNVATNCRIQSRQPPPESHRRHHTATSFHHHLATFVSSTFKQIDVPVKQKAPGGGGKLLLDAFVDFAFRFVDQPLLPSQRNFAPVEELKEAVPVTDLVEGIIPDDFSEGVYIRNGPNPLFGGLKSTESIFGKTSHIWIEGEGMLHALYFQKSSNNGRWSVVYNNRHLQTETFKMEKQRGKPSFLPAIKGHPPAVLAAYLLNWMRFGKVNKDLSNTGVVYHGGKLYAVAESHAAQEFDILSLDARGEWDINGAWDRPFTAHPKKAPGTGELVIFGMQPFRPFIELGIVSADGERLLHKVDLDLDRCALVHDIGVTERYNVIMDFPLTIDLSRLLIGGQLIKYDKEGYARIGVMPRYANTESIRWFDVAPNCTFHILNCFEDGNEVVIRACRCLNSVIPGPEMGEDRFEWFSRRFRFRRGDEGDDGASSSSGEELFFTRCYEWRLDMETGEVQERNLTGKTEASMEFPIIHPAFTGLPNRFGYTQTIDYEASSTSGKPKFGGLAKLYFQDQPKTNNIDRRDDDDECRDAIKVEYHELEKNTFCSGAAFVPRLAAAGSSSPSSCEEDDGWIIAFVHNEDTDTSKVYIIDAKKFSSHPVAKITLPCRVPYGFHGAFVPMSLPRLCDSHGHSRETT</sequence>
<keyword evidence="8" id="KW-1185">Reference proteome</keyword>
<comment type="similarity">
    <text evidence="1">Belongs to the carotenoid oxygenase family.</text>
</comment>
<dbReference type="Pfam" id="PF03055">
    <property type="entry name" value="RPE65"/>
    <property type="match status" value="1"/>
</dbReference>
<evidence type="ECO:0000313" key="7">
    <source>
        <dbReference type="EMBL" id="CAL1386390.1"/>
    </source>
</evidence>
<dbReference type="GO" id="GO:0010436">
    <property type="term" value="F:carotenoid dioxygenase activity"/>
    <property type="evidence" value="ECO:0007669"/>
    <property type="project" value="TreeGrafter"/>
</dbReference>
<evidence type="ECO:0000256" key="4">
    <source>
        <dbReference type="ARBA" id="ARBA00023004"/>
    </source>
</evidence>
<dbReference type="GO" id="GO:0016121">
    <property type="term" value="P:carotene catabolic process"/>
    <property type="evidence" value="ECO:0007669"/>
    <property type="project" value="TreeGrafter"/>
</dbReference>
<dbReference type="GO" id="GO:0009570">
    <property type="term" value="C:chloroplast stroma"/>
    <property type="evidence" value="ECO:0007669"/>
    <property type="project" value="TreeGrafter"/>
</dbReference>
<reference evidence="7 8" key="1">
    <citation type="submission" date="2024-04" db="EMBL/GenBank/DDBJ databases">
        <authorList>
            <person name="Fracassetti M."/>
        </authorList>
    </citation>
    <scope>NUCLEOTIDE SEQUENCE [LARGE SCALE GENOMIC DNA]</scope>
</reference>
<keyword evidence="4 5" id="KW-0408">Iron</keyword>
<feature type="compositionally biased region" description="Polar residues" evidence="6">
    <location>
        <begin position="1"/>
        <end position="15"/>
    </location>
</feature>
<feature type="region of interest" description="Disordered" evidence="6">
    <location>
        <begin position="1"/>
        <end position="28"/>
    </location>
</feature>
<dbReference type="Proteomes" id="UP001497516">
    <property type="component" value="Chromosome 5"/>
</dbReference>
<dbReference type="GO" id="GO:0046872">
    <property type="term" value="F:metal ion binding"/>
    <property type="evidence" value="ECO:0007669"/>
    <property type="project" value="UniProtKB-KW"/>
</dbReference>
<organism evidence="7 8">
    <name type="scientific">Linum trigynum</name>
    <dbReference type="NCBI Taxonomy" id="586398"/>
    <lineage>
        <taxon>Eukaryota</taxon>
        <taxon>Viridiplantae</taxon>
        <taxon>Streptophyta</taxon>
        <taxon>Embryophyta</taxon>
        <taxon>Tracheophyta</taxon>
        <taxon>Spermatophyta</taxon>
        <taxon>Magnoliopsida</taxon>
        <taxon>eudicotyledons</taxon>
        <taxon>Gunneridae</taxon>
        <taxon>Pentapetalae</taxon>
        <taxon>rosids</taxon>
        <taxon>fabids</taxon>
        <taxon>Malpighiales</taxon>
        <taxon>Linaceae</taxon>
        <taxon>Linum</taxon>
    </lineage>
</organism>
<dbReference type="PANTHER" id="PTHR10543">
    <property type="entry name" value="BETA-CAROTENE DIOXYGENASE"/>
    <property type="match status" value="1"/>
</dbReference>
<protein>
    <submittedName>
        <fullName evidence="7">Uncharacterized protein</fullName>
    </submittedName>
</protein>
<dbReference type="PANTHER" id="PTHR10543:SF149">
    <property type="entry name" value="DIOXYGENASE, PUTATIVE-RELATED"/>
    <property type="match status" value="1"/>
</dbReference>
<keyword evidence="3" id="KW-0560">Oxidoreductase</keyword>
<name>A0AAV2ELP9_9ROSI</name>
<dbReference type="AlphaFoldDB" id="A0AAV2ELP9"/>
<evidence type="ECO:0000256" key="1">
    <source>
        <dbReference type="ARBA" id="ARBA00006787"/>
    </source>
</evidence>
<keyword evidence="3" id="KW-0223">Dioxygenase</keyword>
<evidence type="ECO:0000256" key="5">
    <source>
        <dbReference type="PIRSR" id="PIRSR604294-1"/>
    </source>
</evidence>
<evidence type="ECO:0000313" key="8">
    <source>
        <dbReference type="Proteomes" id="UP001497516"/>
    </source>
</evidence>
<evidence type="ECO:0000256" key="2">
    <source>
        <dbReference type="ARBA" id="ARBA00022723"/>
    </source>
</evidence>
<feature type="binding site" evidence="5">
    <location>
        <position position="312"/>
    </location>
    <ligand>
        <name>Fe cation</name>
        <dbReference type="ChEBI" id="CHEBI:24875"/>
        <note>catalytic</note>
    </ligand>
</feature>
<feature type="binding site" evidence="5">
    <location>
        <position position="263"/>
    </location>
    <ligand>
        <name>Fe cation</name>
        <dbReference type="ChEBI" id="CHEBI:24875"/>
        <note>catalytic</note>
    </ligand>
</feature>
<keyword evidence="2 5" id="KW-0479">Metal-binding</keyword>
<evidence type="ECO:0000256" key="6">
    <source>
        <dbReference type="SAM" id="MobiDB-lite"/>
    </source>
</evidence>
<comment type="cofactor">
    <cofactor evidence="5">
        <name>Fe(2+)</name>
        <dbReference type="ChEBI" id="CHEBI:29033"/>
    </cofactor>
    <text evidence="5">Binds 1 Fe(2+) ion per subunit.</text>
</comment>
<dbReference type="EMBL" id="OZ034818">
    <property type="protein sequence ID" value="CAL1386390.1"/>
    <property type="molecule type" value="Genomic_DNA"/>
</dbReference>
<proteinExistence type="inferred from homology"/>
<accession>A0AAV2ELP9</accession>
<evidence type="ECO:0000256" key="3">
    <source>
        <dbReference type="ARBA" id="ARBA00022964"/>
    </source>
</evidence>
<feature type="binding site" evidence="5">
    <location>
        <position position="376"/>
    </location>
    <ligand>
        <name>Fe cation</name>
        <dbReference type="ChEBI" id="CHEBI:24875"/>
        <note>catalytic</note>
    </ligand>
</feature>
<gene>
    <name evidence="7" type="ORF">LTRI10_LOCUS27449</name>
</gene>
<feature type="binding site" evidence="5">
    <location>
        <position position="612"/>
    </location>
    <ligand>
        <name>Fe cation</name>
        <dbReference type="ChEBI" id="CHEBI:24875"/>
        <note>catalytic</note>
    </ligand>
</feature>